<comment type="subcellular location">
    <subcellularLocation>
        <location evidence="2">Cell membrane</location>
        <topology evidence="2">Multi-pass membrane protein</topology>
    </subcellularLocation>
</comment>
<evidence type="ECO:0000256" key="1">
    <source>
        <dbReference type="ARBA" id="ARBA00001698"/>
    </source>
</evidence>
<evidence type="ECO:0000256" key="11">
    <source>
        <dbReference type="ARBA" id="ARBA00022692"/>
    </source>
</evidence>
<feature type="transmembrane region" description="Helical" evidence="19">
    <location>
        <begin position="212"/>
        <end position="234"/>
    </location>
</feature>
<dbReference type="PROSITE" id="PS01315">
    <property type="entry name" value="CDS"/>
    <property type="match status" value="1"/>
</dbReference>
<dbReference type="RefSeq" id="WP_256763776.1">
    <property type="nucleotide sequence ID" value="NZ_JANIGO010000002.1"/>
</dbReference>
<evidence type="ECO:0000256" key="19">
    <source>
        <dbReference type="SAM" id="Phobius"/>
    </source>
</evidence>
<feature type="transmembrane region" description="Helical" evidence="19">
    <location>
        <begin position="176"/>
        <end position="200"/>
    </location>
</feature>
<feature type="transmembrane region" description="Helical" evidence="19">
    <location>
        <begin position="134"/>
        <end position="155"/>
    </location>
</feature>
<comment type="pathway">
    <text evidence="4">Lipid metabolism.</text>
</comment>
<evidence type="ECO:0000256" key="16">
    <source>
        <dbReference type="ARBA" id="ARBA00023209"/>
    </source>
</evidence>
<evidence type="ECO:0000256" key="9">
    <source>
        <dbReference type="ARBA" id="ARBA00022516"/>
    </source>
</evidence>
<name>A0ABT1WG69_9BURK</name>
<dbReference type="PANTHER" id="PTHR46382">
    <property type="entry name" value="PHOSPHATIDATE CYTIDYLYLTRANSFERASE"/>
    <property type="match status" value="1"/>
</dbReference>
<comment type="similarity">
    <text evidence="5 18">Belongs to the CDS family.</text>
</comment>
<keyword evidence="9" id="KW-0444">Lipid biosynthesis</keyword>
<dbReference type="Proteomes" id="UP001204142">
    <property type="component" value="Unassembled WGS sequence"/>
</dbReference>
<feature type="transmembrane region" description="Helical" evidence="19">
    <location>
        <begin position="109"/>
        <end position="128"/>
    </location>
</feature>
<keyword evidence="21" id="KW-1185">Reference proteome</keyword>
<organism evidence="20 21">
    <name type="scientific">Limnobacter humi</name>
    <dbReference type="NCBI Taxonomy" id="1778671"/>
    <lineage>
        <taxon>Bacteria</taxon>
        <taxon>Pseudomonadati</taxon>
        <taxon>Pseudomonadota</taxon>
        <taxon>Betaproteobacteria</taxon>
        <taxon>Burkholderiales</taxon>
        <taxon>Burkholderiaceae</taxon>
        <taxon>Limnobacter</taxon>
    </lineage>
</organism>
<evidence type="ECO:0000256" key="8">
    <source>
        <dbReference type="ARBA" id="ARBA00022475"/>
    </source>
</evidence>
<keyword evidence="16" id="KW-0594">Phospholipid biosynthesis</keyword>
<evidence type="ECO:0000256" key="3">
    <source>
        <dbReference type="ARBA" id="ARBA00005119"/>
    </source>
</evidence>
<dbReference type="Pfam" id="PF01148">
    <property type="entry name" value="CTP_transf_1"/>
    <property type="match status" value="1"/>
</dbReference>
<keyword evidence="12 18" id="KW-0548">Nucleotidyltransferase</keyword>
<comment type="catalytic activity">
    <reaction evidence="1 18">
        <text>a 1,2-diacyl-sn-glycero-3-phosphate + CTP + H(+) = a CDP-1,2-diacyl-sn-glycerol + diphosphate</text>
        <dbReference type="Rhea" id="RHEA:16229"/>
        <dbReference type="ChEBI" id="CHEBI:15378"/>
        <dbReference type="ChEBI" id="CHEBI:33019"/>
        <dbReference type="ChEBI" id="CHEBI:37563"/>
        <dbReference type="ChEBI" id="CHEBI:58332"/>
        <dbReference type="ChEBI" id="CHEBI:58608"/>
        <dbReference type="EC" id="2.7.7.41"/>
    </reaction>
</comment>
<evidence type="ECO:0000256" key="10">
    <source>
        <dbReference type="ARBA" id="ARBA00022679"/>
    </source>
</evidence>
<evidence type="ECO:0000256" key="15">
    <source>
        <dbReference type="ARBA" id="ARBA00023136"/>
    </source>
</evidence>
<evidence type="ECO:0000256" key="14">
    <source>
        <dbReference type="ARBA" id="ARBA00023098"/>
    </source>
</evidence>
<evidence type="ECO:0000256" key="2">
    <source>
        <dbReference type="ARBA" id="ARBA00004651"/>
    </source>
</evidence>
<evidence type="ECO:0000256" key="12">
    <source>
        <dbReference type="ARBA" id="ARBA00022695"/>
    </source>
</evidence>
<feature type="transmembrane region" description="Helical" evidence="19">
    <location>
        <begin position="12"/>
        <end position="41"/>
    </location>
</feature>
<dbReference type="EC" id="2.7.7.41" evidence="6 18"/>
<evidence type="ECO:0000256" key="7">
    <source>
        <dbReference type="ARBA" id="ARBA00019373"/>
    </source>
</evidence>
<comment type="caution">
    <text evidence="20">The sequence shown here is derived from an EMBL/GenBank/DDBJ whole genome shotgun (WGS) entry which is preliminary data.</text>
</comment>
<evidence type="ECO:0000256" key="4">
    <source>
        <dbReference type="ARBA" id="ARBA00005189"/>
    </source>
</evidence>
<sequence>MLKTRVITAVVLLILLIGILMYGGAFGWNAFITVVLLTALWEWGRLGHLTSTNAWVYSAVASAVCIMAYQALNLQVQSFPIMAAASVFWVLIAPWCLRQVSLGPVGHRWVFLPLGAVLIGAACVALILSKTQGVIFLLSVIAICFAADIFAYFFGKAFGKRKLAPRVSPGKSWEGAVGGACSVLVLGWLVVGFSDIWPVLNETWQVKALDRWHPVLFSLWLLVLSAFSVVGDLFESMLKRAAGMKDSSQLLPGHGGVLDRIDAQLPVMPLALLLVAQGLGSAA</sequence>
<evidence type="ECO:0000256" key="18">
    <source>
        <dbReference type="RuleBase" id="RU003938"/>
    </source>
</evidence>
<keyword evidence="11 18" id="KW-0812">Transmembrane</keyword>
<comment type="pathway">
    <text evidence="3 18">Phospholipid metabolism; CDP-diacylglycerol biosynthesis; CDP-diacylglycerol from sn-glycerol 3-phosphate: step 3/3.</text>
</comment>
<evidence type="ECO:0000256" key="5">
    <source>
        <dbReference type="ARBA" id="ARBA00010185"/>
    </source>
</evidence>
<keyword evidence="8" id="KW-1003">Cell membrane</keyword>
<proteinExistence type="inferred from homology"/>
<dbReference type="InterPro" id="IPR000374">
    <property type="entry name" value="PC_trans"/>
</dbReference>
<dbReference type="EMBL" id="JANIGO010000002">
    <property type="protein sequence ID" value="MCQ8896031.1"/>
    <property type="molecule type" value="Genomic_DNA"/>
</dbReference>
<feature type="transmembrane region" description="Helical" evidence="19">
    <location>
        <begin position="53"/>
        <end position="72"/>
    </location>
</feature>
<reference evidence="20 21" key="1">
    <citation type="submission" date="2022-07" db="EMBL/GenBank/DDBJ databases">
        <authorList>
            <person name="Xamxidin M."/>
            <person name="Wu M."/>
        </authorList>
    </citation>
    <scope>NUCLEOTIDE SEQUENCE [LARGE SCALE GENOMIC DNA]</scope>
    <source>
        <strain evidence="20 21">NBRC 111650</strain>
    </source>
</reference>
<gene>
    <name evidence="20" type="ORF">NQT62_06220</name>
</gene>
<evidence type="ECO:0000256" key="6">
    <source>
        <dbReference type="ARBA" id="ARBA00012487"/>
    </source>
</evidence>
<evidence type="ECO:0000256" key="17">
    <source>
        <dbReference type="ARBA" id="ARBA00023264"/>
    </source>
</evidence>
<dbReference type="GO" id="GO:0016779">
    <property type="term" value="F:nucleotidyltransferase activity"/>
    <property type="evidence" value="ECO:0007669"/>
    <property type="project" value="UniProtKB-KW"/>
</dbReference>
<keyword evidence="10 18" id="KW-0808">Transferase</keyword>
<keyword evidence="17" id="KW-1208">Phospholipid metabolism</keyword>
<dbReference type="PANTHER" id="PTHR46382:SF1">
    <property type="entry name" value="PHOSPHATIDATE CYTIDYLYLTRANSFERASE"/>
    <property type="match status" value="1"/>
</dbReference>
<evidence type="ECO:0000313" key="20">
    <source>
        <dbReference type="EMBL" id="MCQ8896031.1"/>
    </source>
</evidence>
<accession>A0ABT1WG69</accession>
<keyword evidence="13 19" id="KW-1133">Transmembrane helix</keyword>
<evidence type="ECO:0000256" key="13">
    <source>
        <dbReference type="ARBA" id="ARBA00022989"/>
    </source>
</evidence>
<evidence type="ECO:0000313" key="21">
    <source>
        <dbReference type="Proteomes" id="UP001204142"/>
    </source>
</evidence>
<protein>
    <recommendedName>
        <fullName evidence="7 18">Phosphatidate cytidylyltransferase</fullName>
        <ecNumber evidence="6 18">2.7.7.41</ecNumber>
    </recommendedName>
</protein>
<keyword evidence="15 19" id="KW-0472">Membrane</keyword>
<feature type="transmembrane region" description="Helical" evidence="19">
    <location>
        <begin position="78"/>
        <end position="97"/>
    </location>
</feature>
<keyword evidence="14" id="KW-0443">Lipid metabolism</keyword>